<dbReference type="RefSeq" id="WP_138293055.1">
    <property type="nucleotide sequence ID" value="NZ_BAABZC010000001.1"/>
</dbReference>
<gene>
    <name evidence="1" type="ORF">BILFYP9_04907</name>
</gene>
<evidence type="ECO:0000313" key="1">
    <source>
        <dbReference type="EMBL" id="VYT53650.1"/>
    </source>
</evidence>
<name>A0A6N2XJ24_9BACE</name>
<evidence type="ECO:0008006" key="2">
    <source>
        <dbReference type="Google" id="ProtNLM"/>
    </source>
</evidence>
<dbReference type="EMBL" id="CACRSU010000050">
    <property type="protein sequence ID" value="VYT53650.1"/>
    <property type="molecule type" value="Genomic_DNA"/>
</dbReference>
<dbReference type="AlphaFoldDB" id="A0A6N2XJ24"/>
<reference evidence="1" key="1">
    <citation type="submission" date="2019-11" db="EMBL/GenBank/DDBJ databases">
        <authorList>
            <person name="Feng L."/>
        </authorList>
    </citation>
    <scope>NUCLEOTIDE SEQUENCE</scope>
    <source>
        <strain evidence="1">BintestinalisLFYP9</strain>
    </source>
</reference>
<dbReference type="PROSITE" id="PS51257">
    <property type="entry name" value="PROKAR_LIPOPROTEIN"/>
    <property type="match status" value="1"/>
</dbReference>
<protein>
    <recommendedName>
        <fullName evidence="2">6-bladed beta-propeller</fullName>
    </recommendedName>
</protein>
<dbReference type="Pfam" id="PF17170">
    <property type="entry name" value="DUF5128"/>
    <property type="match status" value="1"/>
</dbReference>
<proteinExistence type="predicted"/>
<organism evidence="1">
    <name type="scientific">Bacteroides intestinalis</name>
    <dbReference type="NCBI Taxonomy" id="329854"/>
    <lineage>
        <taxon>Bacteria</taxon>
        <taxon>Pseudomonadati</taxon>
        <taxon>Bacteroidota</taxon>
        <taxon>Bacteroidia</taxon>
        <taxon>Bacteroidales</taxon>
        <taxon>Bacteroidaceae</taxon>
        <taxon>Bacteroides</taxon>
    </lineage>
</organism>
<sequence>MKDIFVFLVLFALCSCHNYTKSKTVVWNYDDFISANVRMSDIADEMMIIQPDSIDYKGAEIVHASSFFLAGTEQGILRYDKEGHFMNRIGAIGQGPGEYRRFYNMAINETDRIIYVYCMDTSALLSFSYEGTFLNKHSLQLPKEWAWKFYYLEDKFYFYYLVNADSESAPYMYAITDTIGNLLYSKQDEGLHFAPGNYPSFPSHHMGLFGDTMLVWNQYSDTIYRISERGEEAFAVWGKWSKRLTPAKVEKEEYYQSMMIYTIIETTNYYLCIWRPYDIMKGRWNYCFYDKASGKLFNSEGITDDLWGVPFFFPYNYFVIDGREYLEAHYQPYELLDAWLTSDDPEIRKLADRIDEEGNNVLIRIRLKKNGLNNCDRRN</sequence>
<accession>A0A6N2XJ24</accession>